<evidence type="ECO:0000313" key="2">
    <source>
        <dbReference type="Proteomes" id="UP000245207"/>
    </source>
</evidence>
<name>A0A2U1KNK1_ARTAN</name>
<dbReference type="AlphaFoldDB" id="A0A2U1KNK1"/>
<keyword evidence="2" id="KW-1185">Reference proteome</keyword>
<keyword evidence="1" id="KW-0695">RNA-directed DNA polymerase</keyword>
<gene>
    <name evidence="1" type="ORF">CTI12_AA582420</name>
</gene>
<accession>A0A2U1KNK1</accession>
<evidence type="ECO:0000313" key="1">
    <source>
        <dbReference type="EMBL" id="PWA38322.1"/>
    </source>
</evidence>
<dbReference type="EMBL" id="PKPP01015752">
    <property type="protein sequence ID" value="PWA38322.1"/>
    <property type="molecule type" value="Genomic_DNA"/>
</dbReference>
<proteinExistence type="predicted"/>
<dbReference type="GO" id="GO:0003964">
    <property type="term" value="F:RNA-directed DNA polymerase activity"/>
    <property type="evidence" value="ECO:0007669"/>
    <property type="project" value="UniProtKB-KW"/>
</dbReference>
<protein>
    <submittedName>
        <fullName evidence="1">RNA-directed DNA polymerase, eukaryota</fullName>
    </submittedName>
</protein>
<keyword evidence="1" id="KW-0548">Nucleotidyltransferase</keyword>
<dbReference type="OrthoDB" id="1112448at2759"/>
<reference evidence="1 2" key="1">
    <citation type="journal article" date="2018" name="Mol. Plant">
        <title>The genome of Artemisia annua provides insight into the evolution of Asteraceae family and artemisinin biosynthesis.</title>
        <authorList>
            <person name="Shen Q."/>
            <person name="Zhang L."/>
            <person name="Liao Z."/>
            <person name="Wang S."/>
            <person name="Yan T."/>
            <person name="Shi P."/>
            <person name="Liu M."/>
            <person name="Fu X."/>
            <person name="Pan Q."/>
            <person name="Wang Y."/>
            <person name="Lv Z."/>
            <person name="Lu X."/>
            <person name="Zhang F."/>
            <person name="Jiang W."/>
            <person name="Ma Y."/>
            <person name="Chen M."/>
            <person name="Hao X."/>
            <person name="Li L."/>
            <person name="Tang Y."/>
            <person name="Lv G."/>
            <person name="Zhou Y."/>
            <person name="Sun X."/>
            <person name="Brodelius P.E."/>
            <person name="Rose J.K.C."/>
            <person name="Tang K."/>
        </authorList>
    </citation>
    <scope>NUCLEOTIDE SEQUENCE [LARGE SCALE GENOMIC DNA]</scope>
    <source>
        <strain evidence="2">cv. Huhao1</strain>
        <tissue evidence="1">Leaf</tissue>
    </source>
</reference>
<comment type="caution">
    <text evidence="1">The sequence shown here is derived from an EMBL/GenBank/DDBJ whole genome shotgun (WGS) entry which is preliminary data.</text>
</comment>
<sequence length="124" mass="14852">MEIESILCPSCGTAVESTSHIFLKCNIVKELFHKITSWWDANYMELSSYEDWIEWLLNLRLSPKHKSMLEGISYTMWWTIWNFRNMNIFGSKLQSKASLFEEIVSRSFYWCKFRCEVLSQRDMA</sequence>
<organism evidence="1 2">
    <name type="scientific">Artemisia annua</name>
    <name type="common">Sweet wormwood</name>
    <dbReference type="NCBI Taxonomy" id="35608"/>
    <lineage>
        <taxon>Eukaryota</taxon>
        <taxon>Viridiplantae</taxon>
        <taxon>Streptophyta</taxon>
        <taxon>Embryophyta</taxon>
        <taxon>Tracheophyta</taxon>
        <taxon>Spermatophyta</taxon>
        <taxon>Magnoliopsida</taxon>
        <taxon>eudicotyledons</taxon>
        <taxon>Gunneridae</taxon>
        <taxon>Pentapetalae</taxon>
        <taxon>asterids</taxon>
        <taxon>campanulids</taxon>
        <taxon>Asterales</taxon>
        <taxon>Asteraceae</taxon>
        <taxon>Asteroideae</taxon>
        <taxon>Anthemideae</taxon>
        <taxon>Artemisiinae</taxon>
        <taxon>Artemisia</taxon>
    </lineage>
</organism>
<keyword evidence="1" id="KW-0808">Transferase</keyword>
<dbReference type="Proteomes" id="UP000245207">
    <property type="component" value="Unassembled WGS sequence"/>
</dbReference>